<keyword evidence="2" id="KW-0812">Transmembrane</keyword>
<dbReference type="KEGG" id="pbj:VN24_24290"/>
<keyword evidence="2" id="KW-0472">Membrane</keyword>
<feature type="compositionally biased region" description="Low complexity" evidence="1">
    <location>
        <begin position="39"/>
        <end position="68"/>
    </location>
</feature>
<dbReference type="EMBL" id="CP011058">
    <property type="protein sequence ID" value="AJY77097.1"/>
    <property type="molecule type" value="Genomic_DNA"/>
</dbReference>
<reference evidence="4 5" key="1">
    <citation type="journal article" date="2015" name="J. Biotechnol.">
        <title>Complete genome sequence of Paenibacillus beijingensis 7188(T) (=DSM 24997(T)), a novel rhizobacterium from jujube garden soil.</title>
        <authorList>
            <person name="Kwak Y."/>
            <person name="Shin J.H."/>
        </authorList>
    </citation>
    <scope>NUCLEOTIDE SEQUENCE [LARGE SCALE GENOMIC DNA]</scope>
    <source>
        <strain evidence="4 5">DSM 24997</strain>
    </source>
</reference>
<keyword evidence="2" id="KW-1133">Transmembrane helix</keyword>
<feature type="transmembrane region" description="Helical" evidence="2">
    <location>
        <begin position="104"/>
        <end position="128"/>
    </location>
</feature>
<evidence type="ECO:0000313" key="5">
    <source>
        <dbReference type="Proteomes" id="UP000032633"/>
    </source>
</evidence>
<feature type="chain" id="PRO_5002296466" evidence="3">
    <location>
        <begin position="23"/>
        <end position="140"/>
    </location>
</feature>
<feature type="signal peptide" evidence="3">
    <location>
        <begin position="1"/>
        <end position="22"/>
    </location>
</feature>
<accession>A0A0D5NQ21</accession>
<dbReference type="PATRIC" id="fig|1126833.4.peg.5343"/>
<gene>
    <name evidence="4" type="ORF">VN24_24290</name>
</gene>
<reference evidence="5" key="2">
    <citation type="submission" date="2015-03" db="EMBL/GenBank/DDBJ databases">
        <title>Genome sequence of Paenibacillus beijingensis strain DSM 24997T.</title>
        <authorList>
            <person name="Kwak Y."/>
            <person name="Shin J.-H."/>
        </authorList>
    </citation>
    <scope>NUCLEOTIDE SEQUENCE [LARGE SCALE GENOMIC DNA]</scope>
    <source>
        <strain evidence="5">DSM 24997</strain>
    </source>
</reference>
<keyword evidence="3" id="KW-0732">Signal</keyword>
<protein>
    <submittedName>
        <fullName evidence="4">Membrane protein</fullName>
    </submittedName>
</protein>
<dbReference type="STRING" id="1126833.VN24_24290"/>
<evidence type="ECO:0000256" key="3">
    <source>
        <dbReference type="SAM" id="SignalP"/>
    </source>
</evidence>
<evidence type="ECO:0000256" key="2">
    <source>
        <dbReference type="SAM" id="Phobius"/>
    </source>
</evidence>
<name>A0A0D5NQ21_9BACL</name>
<dbReference type="HOGENOM" id="CLU_142076_0_0_9"/>
<dbReference type="AlphaFoldDB" id="A0A0D5NQ21"/>
<dbReference type="RefSeq" id="WP_045672522.1">
    <property type="nucleotide sequence ID" value="NZ_CP011058.1"/>
</dbReference>
<organism evidence="4 5">
    <name type="scientific">Paenibacillus beijingensis</name>
    <dbReference type="NCBI Taxonomy" id="1126833"/>
    <lineage>
        <taxon>Bacteria</taxon>
        <taxon>Bacillati</taxon>
        <taxon>Bacillota</taxon>
        <taxon>Bacilli</taxon>
        <taxon>Bacillales</taxon>
        <taxon>Paenibacillaceae</taxon>
        <taxon>Paenibacillus</taxon>
    </lineage>
</organism>
<proteinExistence type="predicted"/>
<feature type="region of interest" description="Disordered" evidence="1">
    <location>
        <begin position="25"/>
        <end position="69"/>
    </location>
</feature>
<keyword evidence="5" id="KW-1185">Reference proteome</keyword>
<evidence type="ECO:0000313" key="4">
    <source>
        <dbReference type="EMBL" id="AJY77097.1"/>
    </source>
</evidence>
<evidence type="ECO:0000256" key="1">
    <source>
        <dbReference type="SAM" id="MobiDB-lite"/>
    </source>
</evidence>
<sequence length="140" mass="14645">MKKGLLMLIAFTVFFAFTAANAADAKPRGGLKSPKQSFTSTPSKSSDTGSASSGTKSGSTAASGANTKPGFFSGGSLMKGLMIGGLAGLLFGSMFGGMGFFGNFLGLIVNLLALFVLFAAIRSVFVYFRNRRKADQRRPY</sequence>
<dbReference type="Proteomes" id="UP000032633">
    <property type="component" value="Chromosome"/>
</dbReference>